<protein>
    <recommendedName>
        <fullName evidence="10">Elongation of very long chain fatty acids protein</fullName>
        <ecNumber evidence="10">2.3.1.199</ecNumber>
    </recommendedName>
    <alternativeName>
        <fullName evidence="10">Very-long-chain 3-oxoacyl-CoA synthase</fullName>
    </alternativeName>
</protein>
<dbReference type="OrthoDB" id="434092at2759"/>
<evidence type="ECO:0000256" key="4">
    <source>
        <dbReference type="ARBA" id="ARBA00022692"/>
    </source>
</evidence>
<keyword evidence="2 10" id="KW-0444">Lipid biosynthesis</keyword>
<dbReference type="GO" id="GO:0034625">
    <property type="term" value="P:fatty acid elongation, monounsaturated fatty acid"/>
    <property type="evidence" value="ECO:0007669"/>
    <property type="project" value="TreeGrafter"/>
</dbReference>
<evidence type="ECO:0000256" key="7">
    <source>
        <dbReference type="ARBA" id="ARBA00023098"/>
    </source>
</evidence>
<keyword evidence="6 10" id="KW-1133">Transmembrane helix</keyword>
<reference evidence="11" key="1">
    <citation type="submission" date="2022-03" db="EMBL/GenBank/DDBJ databases">
        <authorList>
            <person name="Lindestad O."/>
        </authorList>
    </citation>
    <scope>NUCLEOTIDE SEQUENCE</scope>
</reference>
<comment type="caution">
    <text evidence="10">Lacks conserved residue(s) required for the propagation of feature annotation.</text>
</comment>
<name>A0A8S4RF12_9NEOP</name>
<comment type="similarity">
    <text evidence="10">Belongs to the ELO family.</text>
</comment>
<evidence type="ECO:0000256" key="8">
    <source>
        <dbReference type="ARBA" id="ARBA00023136"/>
    </source>
</evidence>
<evidence type="ECO:0000256" key="2">
    <source>
        <dbReference type="ARBA" id="ARBA00022516"/>
    </source>
</evidence>
<dbReference type="InterPro" id="IPR002076">
    <property type="entry name" value="ELO_fam"/>
</dbReference>
<dbReference type="PANTHER" id="PTHR11157">
    <property type="entry name" value="FATTY ACID ACYL TRANSFERASE-RELATED"/>
    <property type="match status" value="1"/>
</dbReference>
<evidence type="ECO:0000256" key="5">
    <source>
        <dbReference type="ARBA" id="ARBA00022832"/>
    </source>
</evidence>
<feature type="non-terminal residue" evidence="11">
    <location>
        <position position="1"/>
    </location>
</feature>
<keyword evidence="5 10" id="KW-0276">Fatty acid metabolism</keyword>
<gene>
    <name evidence="11" type="primary">jg5865</name>
    <name evidence="11" type="ORF">PAEG_LOCUS12959</name>
</gene>
<dbReference type="GO" id="GO:0042761">
    <property type="term" value="P:very long-chain fatty acid biosynthetic process"/>
    <property type="evidence" value="ECO:0007669"/>
    <property type="project" value="TreeGrafter"/>
</dbReference>
<comment type="subcellular location">
    <subcellularLocation>
        <location evidence="1">Membrane</location>
        <topology evidence="1">Multi-pass membrane protein</topology>
    </subcellularLocation>
</comment>
<proteinExistence type="inferred from homology"/>
<sequence>GWRPVIGSGGLLYGSINTAQLHSPYKIPASGLEMYHSSARPFTARDVNKLTSIAQSYHPTTLRTVPITSHNLPPNQPINSYLNPFALPNNLNQYKFLQNYPIDSNIFRNQHHQYSVRPVLKNTKQKQYHNNIGQISNAQSIQYGQYNIPLDIYGKIDYPRPDGKRPQSSDTEIYKTEVFKLPDTDTASQFIAQPVKTAHQQHTFTSKLPINQYGHPFQDNVYNMQQFPSILGGITSFSPMINNAVHVIMYSYYLMSSEGSPKVKAVLIKYKKWMTIMQMIQFTLMLIYSAQVFLPSCPAPLGITFLYFPNVIFVYYMFYKFFRQNYIDYKKKQQNLDQNGTKQKYKD</sequence>
<dbReference type="GO" id="GO:0030148">
    <property type="term" value="P:sphingolipid biosynthetic process"/>
    <property type="evidence" value="ECO:0007669"/>
    <property type="project" value="TreeGrafter"/>
</dbReference>
<feature type="transmembrane region" description="Helical" evidence="10">
    <location>
        <begin position="300"/>
        <end position="322"/>
    </location>
</feature>
<dbReference type="EMBL" id="CAKXAJ010025123">
    <property type="protein sequence ID" value="CAH2235295.1"/>
    <property type="molecule type" value="Genomic_DNA"/>
</dbReference>
<dbReference type="PANTHER" id="PTHR11157:SF113">
    <property type="entry name" value="ELONGATION OF VERY LONG CHAIN FATTY ACIDS PROTEIN"/>
    <property type="match status" value="1"/>
</dbReference>
<evidence type="ECO:0000256" key="6">
    <source>
        <dbReference type="ARBA" id="ARBA00022989"/>
    </source>
</evidence>
<evidence type="ECO:0000256" key="1">
    <source>
        <dbReference type="ARBA" id="ARBA00004141"/>
    </source>
</evidence>
<keyword evidence="9 10" id="KW-0275">Fatty acid biosynthesis</keyword>
<evidence type="ECO:0000256" key="9">
    <source>
        <dbReference type="ARBA" id="ARBA00023160"/>
    </source>
</evidence>
<dbReference type="Pfam" id="PF01151">
    <property type="entry name" value="ELO"/>
    <property type="match status" value="1"/>
</dbReference>
<dbReference type="EC" id="2.3.1.199" evidence="10"/>
<evidence type="ECO:0000313" key="12">
    <source>
        <dbReference type="Proteomes" id="UP000838756"/>
    </source>
</evidence>
<dbReference type="GO" id="GO:0034626">
    <property type="term" value="P:fatty acid elongation, polyunsaturated fatty acid"/>
    <property type="evidence" value="ECO:0007669"/>
    <property type="project" value="TreeGrafter"/>
</dbReference>
<feature type="transmembrane region" description="Helical" evidence="10">
    <location>
        <begin position="230"/>
        <end position="253"/>
    </location>
</feature>
<organism evidence="11 12">
    <name type="scientific">Pararge aegeria aegeria</name>
    <dbReference type="NCBI Taxonomy" id="348720"/>
    <lineage>
        <taxon>Eukaryota</taxon>
        <taxon>Metazoa</taxon>
        <taxon>Ecdysozoa</taxon>
        <taxon>Arthropoda</taxon>
        <taxon>Hexapoda</taxon>
        <taxon>Insecta</taxon>
        <taxon>Pterygota</taxon>
        <taxon>Neoptera</taxon>
        <taxon>Endopterygota</taxon>
        <taxon>Lepidoptera</taxon>
        <taxon>Glossata</taxon>
        <taxon>Ditrysia</taxon>
        <taxon>Papilionoidea</taxon>
        <taxon>Nymphalidae</taxon>
        <taxon>Satyrinae</taxon>
        <taxon>Satyrini</taxon>
        <taxon>Parargina</taxon>
        <taxon>Pararge</taxon>
    </lineage>
</organism>
<keyword evidence="8 10" id="KW-0472">Membrane</keyword>
<comment type="catalytic activity">
    <reaction evidence="10">
        <text>a very-long-chain acyl-CoA + malonyl-CoA + H(+) = a very-long-chain 3-oxoacyl-CoA + CO2 + CoA</text>
        <dbReference type="Rhea" id="RHEA:32727"/>
        <dbReference type="ChEBI" id="CHEBI:15378"/>
        <dbReference type="ChEBI" id="CHEBI:16526"/>
        <dbReference type="ChEBI" id="CHEBI:57287"/>
        <dbReference type="ChEBI" id="CHEBI:57384"/>
        <dbReference type="ChEBI" id="CHEBI:90725"/>
        <dbReference type="ChEBI" id="CHEBI:90736"/>
        <dbReference type="EC" id="2.3.1.199"/>
    </reaction>
</comment>
<comment type="caution">
    <text evidence="11">The sequence shown here is derived from an EMBL/GenBank/DDBJ whole genome shotgun (WGS) entry which is preliminary data.</text>
</comment>
<keyword evidence="7 10" id="KW-0443">Lipid metabolism</keyword>
<feature type="transmembrane region" description="Helical" evidence="10">
    <location>
        <begin position="273"/>
        <end position="294"/>
    </location>
</feature>
<keyword evidence="3 10" id="KW-0808">Transferase</keyword>
<keyword evidence="4 10" id="KW-0812">Transmembrane</keyword>
<dbReference type="GO" id="GO:0019367">
    <property type="term" value="P:fatty acid elongation, saturated fatty acid"/>
    <property type="evidence" value="ECO:0007669"/>
    <property type="project" value="TreeGrafter"/>
</dbReference>
<dbReference type="GO" id="GO:0005789">
    <property type="term" value="C:endoplasmic reticulum membrane"/>
    <property type="evidence" value="ECO:0007669"/>
    <property type="project" value="TreeGrafter"/>
</dbReference>
<dbReference type="GO" id="GO:0009922">
    <property type="term" value="F:fatty acid elongase activity"/>
    <property type="evidence" value="ECO:0007669"/>
    <property type="project" value="UniProtKB-EC"/>
</dbReference>
<accession>A0A8S4RF12</accession>
<evidence type="ECO:0000256" key="3">
    <source>
        <dbReference type="ARBA" id="ARBA00022679"/>
    </source>
</evidence>
<dbReference type="Proteomes" id="UP000838756">
    <property type="component" value="Unassembled WGS sequence"/>
</dbReference>
<evidence type="ECO:0000256" key="10">
    <source>
        <dbReference type="RuleBase" id="RU361115"/>
    </source>
</evidence>
<dbReference type="AlphaFoldDB" id="A0A8S4RF12"/>
<keyword evidence="12" id="KW-1185">Reference proteome</keyword>
<evidence type="ECO:0000313" key="11">
    <source>
        <dbReference type="EMBL" id="CAH2235295.1"/>
    </source>
</evidence>